<dbReference type="InterPro" id="IPR018004">
    <property type="entry name" value="KilA/APSES_HTH"/>
</dbReference>
<dbReference type="Pfam" id="PF00023">
    <property type="entry name" value="Ank"/>
    <property type="match status" value="1"/>
</dbReference>
<dbReference type="Proteomes" id="UP000663699">
    <property type="component" value="Chromosome 13"/>
</dbReference>
<evidence type="ECO:0000256" key="3">
    <source>
        <dbReference type="PROSITE-ProRule" id="PRU00023"/>
    </source>
</evidence>
<dbReference type="AlphaFoldDB" id="A0A899G1D8"/>
<evidence type="ECO:0000313" key="7">
    <source>
        <dbReference type="Proteomes" id="UP000663699"/>
    </source>
</evidence>
<accession>A0A899G1D8</accession>
<feature type="domain" description="HTH APSES-type" evidence="5">
    <location>
        <begin position="10"/>
        <end position="119"/>
    </location>
</feature>
<evidence type="ECO:0000256" key="2">
    <source>
        <dbReference type="ARBA" id="ARBA00023043"/>
    </source>
</evidence>
<organism evidence="6 7">
    <name type="scientific">Pneumocystis wakefieldiae</name>
    <dbReference type="NCBI Taxonomy" id="38082"/>
    <lineage>
        <taxon>Eukaryota</taxon>
        <taxon>Fungi</taxon>
        <taxon>Dikarya</taxon>
        <taxon>Ascomycota</taxon>
        <taxon>Taphrinomycotina</taxon>
        <taxon>Pneumocystomycetes</taxon>
        <taxon>Pneumocystaceae</taxon>
        <taxon>Pneumocystis</taxon>
    </lineage>
</organism>
<proteinExistence type="predicted"/>
<dbReference type="PANTHER" id="PTHR43828:SF3">
    <property type="entry name" value="CHROMO DOMAIN-CONTAINING PROTEIN"/>
    <property type="match status" value="1"/>
</dbReference>
<dbReference type="GO" id="GO:0001228">
    <property type="term" value="F:DNA-binding transcription activator activity, RNA polymerase II-specific"/>
    <property type="evidence" value="ECO:0007669"/>
    <property type="project" value="UniProtKB-ARBA"/>
</dbReference>
<dbReference type="OrthoDB" id="6718656at2759"/>
<dbReference type="GO" id="GO:0003677">
    <property type="term" value="F:DNA binding"/>
    <property type="evidence" value="ECO:0007669"/>
    <property type="project" value="InterPro"/>
</dbReference>
<dbReference type="SUPFAM" id="SSF54616">
    <property type="entry name" value="DNA-binding domain of Mlu1-box binding protein MBP1"/>
    <property type="match status" value="1"/>
</dbReference>
<keyword evidence="7" id="KW-1185">Reference proteome</keyword>
<dbReference type="Gene3D" id="1.25.40.20">
    <property type="entry name" value="Ankyrin repeat-containing domain"/>
    <property type="match status" value="1"/>
</dbReference>
<dbReference type="GO" id="GO:0030907">
    <property type="term" value="C:MBF transcription complex"/>
    <property type="evidence" value="ECO:0007669"/>
    <property type="project" value="TreeGrafter"/>
</dbReference>
<reference evidence="6" key="1">
    <citation type="submission" date="2020-06" db="EMBL/GenBank/DDBJ databases">
        <title>Genomes of multiple members of Pneumocystis genus reveal paths to human pathogen Pneumocystis jirovecii.</title>
        <authorList>
            <person name="Cisse O.H."/>
            <person name="Ma L."/>
            <person name="Dekker J."/>
            <person name="Khil P."/>
            <person name="Jo J."/>
            <person name="Brenchley J."/>
            <person name="Blair R."/>
            <person name="Pahar B."/>
            <person name="Chabe M."/>
            <person name="Van Rompay K.A."/>
            <person name="Keesler R."/>
            <person name="Sukura A."/>
            <person name="Hirsch V."/>
            <person name="Kutty G."/>
            <person name="Liu Y."/>
            <person name="Peng L."/>
            <person name="Chen J."/>
            <person name="Song J."/>
            <person name="Weissenbacher-Lang C."/>
            <person name="Xu J."/>
            <person name="Upham N.S."/>
            <person name="Stajich J.E."/>
            <person name="Cuomo C.A."/>
            <person name="Cushion M.T."/>
            <person name="Kovacs J.A."/>
        </authorList>
    </citation>
    <scope>NUCLEOTIDE SEQUENCE</scope>
    <source>
        <strain evidence="6">2A</strain>
    </source>
</reference>
<dbReference type="SMART" id="SM00248">
    <property type="entry name" value="ANK"/>
    <property type="match status" value="2"/>
</dbReference>
<dbReference type="Gene3D" id="3.10.260.10">
    <property type="entry name" value="Transcription regulator HTH, APSES-type DNA-binding domain"/>
    <property type="match status" value="1"/>
</dbReference>
<evidence type="ECO:0000313" key="6">
    <source>
        <dbReference type="EMBL" id="QSL66686.1"/>
    </source>
</evidence>
<dbReference type="InterPro" id="IPR051642">
    <property type="entry name" value="SWI6-like"/>
</dbReference>
<dbReference type="SUPFAM" id="SSF48403">
    <property type="entry name" value="Ankyrin repeat"/>
    <property type="match status" value="1"/>
</dbReference>
<feature type="repeat" description="ANK" evidence="3">
    <location>
        <begin position="434"/>
        <end position="466"/>
    </location>
</feature>
<evidence type="ECO:0000256" key="1">
    <source>
        <dbReference type="ARBA" id="ARBA00022737"/>
    </source>
</evidence>
<dbReference type="SMART" id="SM01252">
    <property type="entry name" value="KilA-N"/>
    <property type="match status" value="1"/>
</dbReference>
<dbReference type="PANTHER" id="PTHR43828">
    <property type="entry name" value="ASPARAGINASE"/>
    <property type="match status" value="1"/>
</dbReference>
<dbReference type="InterPro" id="IPR036770">
    <property type="entry name" value="Ankyrin_rpt-contain_sf"/>
</dbReference>
<keyword evidence="1" id="KW-0677">Repeat</keyword>
<dbReference type="InterPro" id="IPR003163">
    <property type="entry name" value="Tscrpt_reg_HTH_APSES-type"/>
</dbReference>
<dbReference type="FunFam" id="3.10.260.10:FF:000001">
    <property type="entry name" value="APSES transcription factor (MbpA)"/>
    <property type="match status" value="1"/>
</dbReference>
<dbReference type="InterPro" id="IPR036887">
    <property type="entry name" value="HTH_APSES_sf"/>
</dbReference>
<dbReference type="EMBL" id="CP054544">
    <property type="protein sequence ID" value="QSL66686.1"/>
    <property type="molecule type" value="Genomic_DNA"/>
</dbReference>
<dbReference type="Pfam" id="PF04383">
    <property type="entry name" value="KilA-N"/>
    <property type="match status" value="1"/>
</dbReference>
<dbReference type="GO" id="GO:0033309">
    <property type="term" value="C:SBF transcription complex"/>
    <property type="evidence" value="ECO:0007669"/>
    <property type="project" value="TreeGrafter"/>
</dbReference>
<evidence type="ECO:0000259" key="5">
    <source>
        <dbReference type="PROSITE" id="PS51299"/>
    </source>
</evidence>
<dbReference type="InterPro" id="IPR002110">
    <property type="entry name" value="Ankyrin_rpt"/>
</dbReference>
<keyword evidence="4" id="KW-0175">Coiled coil</keyword>
<gene>
    <name evidence="6" type="ORF">MERGE_001070</name>
</gene>
<dbReference type="PROSITE" id="PS51299">
    <property type="entry name" value="HTH_APSES"/>
    <property type="match status" value="1"/>
</dbReference>
<sequence>MNHDISSSEVYSALYSGVPVYEMICQGISVMRRRSDSYLNATQILKVAGIDKGKRTKILEKEILVGKHEKVQGGYGKYQGTWIPFERGVEFCRQYGVEQMLWPILSLDLSVENQNINTPTKEQALAFRRKHSLDSVENKKSNSLKMKPSYATYPSSSSVTNLNNPKVVPLKTGDYTSSFEFHNNAPLHHSTVYAKNQVLTLNNSKINENTEESSEKHHGFFNKSSNCIIPPEIARKKHPAFMDTYLQTNNKPSEPLDQKVAHDFHRSRNILTSIFLDNDIHNVPNVLINSSPDHPLDIDVSIDELGHSALHWASALARLPLVAALVYKGSDPRRGNFSGETALIRAVLVTNNLDQSTFPELLEYIYPAIPLVDHQGRTVLHHIALTAGIKGRSAASRYYLETLLEWIVKNSEGEKNTLTLSSFVAKVVDAQDKNGDTALNIAARIGNKSIVQQLLDIGADPAVPNRAGLRPLDFGITGEIPMSFQELKNQSPVIPATIVQKSQDIFESMKSMITILDKEFYNEIHKKQALIDLAYAQLREATRTLAELRKNLENSRAQASYLADIQQKCRNIERAINDETLYYYNHFDPSFKTNKEMTDISANTLNEKVDPDLPFAVDISFLDVNDQNSPLYISIPILRARISAYQKNAKALSSLATSLRGRSSELEDKCRRVVSLCTSVEESKVDSLLEGLLQAVESDDHQAVDMVRLSGFLKLINEDRHGTKIS</sequence>
<name>A0A899G1D8_9ASCO</name>
<dbReference type="PROSITE" id="PS50088">
    <property type="entry name" value="ANK_REPEAT"/>
    <property type="match status" value="1"/>
</dbReference>
<dbReference type="PROSITE" id="PS50297">
    <property type="entry name" value="ANK_REP_REGION"/>
    <property type="match status" value="1"/>
</dbReference>
<feature type="coiled-coil region" evidence="4">
    <location>
        <begin position="531"/>
        <end position="558"/>
    </location>
</feature>
<evidence type="ECO:0000256" key="4">
    <source>
        <dbReference type="SAM" id="Coils"/>
    </source>
</evidence>
<protein>
    <recommendedName>
        <fullName evidence="5">HTH APSES-type domain-containing protein</fullName>
    </recommendedName>
</protein>
<keyword evidence="2 3" id="KW-0040">ANK repeat</keyword>